<gene>
    <name evidence="1" type="ORF">psyc5s11_33840</name>
</gene>
<sequence>MDKCDNNQNDGNKTIEIEVEDRIISNVENYDLEIIQKIVAGMFKKYKEDLPNKKRQNENFADEQKEIISKFEKVIRCIRYQVVDMKEFYKNFDDNLELLVEISEVSSIRQALNNLLEEYLKIYKIEILKIKCIGKKNDSSKEEKISKYFNSKKIEIDFKGELIDNENS</sequence>
<keyword evidence="2" id="KW-1185">Reference proteome</keyword>
<dbReference type="RefSeq" id="WP_224033668.1">
    <property type="nucleotide sequence ID" value="NZ_AP024849.1"/>
</dbReference>
<dbReference type="Proteomes" id="UP000824633">
    <property type="component" value="Chromosome"/>
</dbReference>
<proteinExistence type="predicted"/>
<reference evidence="2" key="1">
    <citation type="submission" date="2021-07" db="EMBL/GenBank/DDBJ databases">
        <title>Complete genome sequencing of a Clostridium isolate.</title>
        <authorList>
            <person name="Ueki A."/>
            <person name="Tonouchi A."/>
        </authorList>
    </citation>
    <scope>NUCLEOTIDE SEQUENCE [LARGE SCALE GENOMIC DNA]</scope>
    <source>
        <strain evidence="2">C5S11</strain>
    </source>
</reference>
<evidence type="ECO:0000313" key="2">
    <source>
        <dbReference type="Proteomes" id="UP000824633"/>
    </source>
</evidence>
<accession>A0ABN6IZ00</accession>
<protein>
    <submittedName>
        <fullName evidence="1">Uncharacterized protein</fullName>
    </submittedName>
</protein>
<dbReference type="EMBL" id="AP024849">
    <property type="protein sequence ID" value="BCZ47317.1"/>
    <property type="molecule type" value="Genomic_DNA"/>
</dbReference>
<evidence type="ECO:0000313" key="1">
    <source>
        <dbReference type="EMBL" id="BCZ47317.1"/>
    </source>
</evidence>
<name>A0ABN6IZ00_9CLOT</name>
<organism evidence="1 2">
    <name type="scientific">Clostridium gelidum</name>
    <dbReference type="NCBI Taxonomy" id="704125"/>
    <lineage>
        <taxon>Bacteria</taxon>
        <taxon>Bacillati</taxon>
        <taxon>Bacillota</taxon>
        <taxon>Clostridia</taxon>
        <taxon>Eubacteriales</taxon>
        <taxon>Clostridiaceae</taxon>
        <taxon>Clostridium</taxon>
    </lineage>
</organism>